<reference evidence="7 9" key="1">
    <citation type="submission" date="2018-05" db="EMBL/GenBank/DDBJ databases">
        <title>The complete genome of Lysobacter maris HZ9B, a marine bacterium antagonistic against terrestrial plant pathogens.</title>
        <authorList>
            <person name="Zhang X.-Q."/>
        </authorList>
    </citation>
    <scope>NUCLEOTIDE SEQUENCE [LARGE SCALE GENOMIC DNA]</scope>
    <source>
        <strain evidence="7 9">HZ9B</strain>
    </source>
</reference>
<keyword evidence="3 6" id="KW-0812">Transmembrane</keyword>
<dbReference type="Proteomes" id="UP000320431">
    <property type="component" value="Unassembled WGS sequence"/>
</dbReference>
<evidence type="ECO:0000256" key="2">
    <source>
        <dbReference type="ARBA" id="ARBA00007165"/>
    </source>
</evidence>
<accession>A0A2U9T834</accession>
<dbReference type="OrthoDB" id="9789940at2"/>
<protein>
    <recommendedName>
        <fullName evidence="6">SURF1-like protein</fullName>
    </recommendedName>
</protein>
<evidence type="ECO:0000256" key="1">
    <source>
        <dbReference type="ARBA" id="ARBA00004370"/>
    </source>
</evidence>
<gene>
    <name evidence="7" type="ORF">C9I47_3044</name>
    <name evidence="8" type="ORF">FKV24_008310</name>
</gene>
<dbReference type="PANTHER" id="PTHR23427:SF2">
    <property type="entry name" value="SURFEIT LOCUS PROTEIN 1"/>
    <property type="match status" value="1"/>
</dbReference>
<feature type="transmembrane region" description="Helical" evidence="6">
    <location>
        <begin position="214"/>
        <end position="234"/>
    </location>
</feature>
<dbReference type="PROSITE" id="PS50895">
    <property type="entry name" value="SURF1"/>
    <property type="match status" value="1"/>
</dbReference>
<dbReference type="AlphaFoldDB" id="A0A2U9T834"/>
<keyword evidence="6" id="KW-1003">Cell membrane</keyword>
<evidence type="ECO:0000313" key="9">
    <source>
        <dbReference type="Proteomes" id="UP000249447"/>
    </source>
</evidence>
<comment type="similarity">
    <text evidence="2 6">Belongs to the SURF1 family.</text>
</comment>
<feature type="transmembrane region" description="Helical" evidence="6">
    <location>
        <begin position="7"/>
        <end position="27"/>
    </location>
</feature>
<name>A0A2U9T834_9GAMM</name>
<dbReference type="PANTHER" id="PTHR23427">
    <property type="entry name" value="SURFEIT LOCUS PROTEIN"/>
    <property type="match status" value="1"/>
</dbReference>
<proteinExistence type="inferred from homology"/>
<dbReference type="CDD" id="cd06662">
    <property type="entry name" value="SURF1"/>
    <property type="match status" value="1"/>
</dbReference>
<reference evidence="8 10" key="2">
    <citation type="submission" date="2019-10" db="EMBL/GenBank/DDBJ databases">
        <title>Lysobacter alkalisoli sp. nov., isolated from saline-alkaline soil.</title>
        <authorList>
            <person name="Sun J.-Q."/>
        </authorList>
    </citation>
    <scope>NUCLEOTIDE SEQUENCE [LARGE SCALE GENOMIC DNA]</scope>
    <source>
        <strain evidence="8 10">KCTC 42381</strain>
    </source>
</reference>
<keyword evidence="9" id="KW-1185">Reference proteome</keyword>
<comment type="subcellular location">
    <subcellularLocation>
        <location evidence="6">Cell membrane</location>
        <topology evidence="6">Multi-pass membrane protein</topology>
    </subcellularLocation>
    <subcellularLocation>
        <location evidence="1">Membrane</location>
    </subcellularLocation>
</comment>
<dbReference type="RefSeq" id="WP_111267730.1">
    <property type="nucleotide sequence ID" value="NZ_CP029843.1"/>
</dbReference>
<keyword evidence="5 6" id="KW-0472">Membrane</keyword>
<dbReference type="EMBL" id="VICD02000132">
    <property type="protein sequence ID" value="KAB8190759.1"/>
    <property type="molecule type" value="Genomic_DNA"/>
</dbReference>
<dbReference type="GO" id="GO:0005886">
    <property type="term" value="C:plasma membrane"/>
    <property type="evidence" value="ECO:0007669"/>
    <property type="project" value="UniProtKB-SubCell"/>
</dbReference>
<evidence type="ECO:0000256" key="5">
    <source>
        <dbReference type="ARBA" id="ARBA00023136"/>
    </source>
</evidence>
<evidence type="ECO:0000313" key="7">
    <source>
        <dbReference type="EMBL" id="AWV08713.1"/>
    </source>
</evidence>
<dbReference type="Pfam" id="PF02104">
    <property type="entry name" value="SURF1"/>
    <property type="match status" value="1"/>
</dbReference>
<sequence>MSRRRNLLVGWTLAILTMVGFVNLGLWQSRRAVEKQGMLDAAQAVLTARRPLPLSLAADPARARDYDWTQGQGEFVDAPAVLLDNQQHEGRTGVRVYRLFAEDDGMMLLADLGWLPLPGDRRMPAVPRPEGRMAVRGLLVRPPSAGLVGADVEKTDDGDNLLVTRLDAQALPSALGLQALPPRVLRLDPQLEIGYQRDLELLPNTLPPEKHRGYAVQWFALALAVLVTALVLTFRRKSTNR</sequence>
<evidence type="ECO:0000313" key="10">
    <source>
        <dbReference type="Proteomes" id="UP000320431"/>
    </source>
</evidence>
<evidence type="ECO:0000313" key="8">
    <source>
        <dbReference type="EMBL" id="KAB8190759.1"/>
    </source>
</evidence>
<dbReference type="Proteomes" id="UP000249447">
    <property type="component" value="Chromosome"/>
</dbReference>
<evidence type="ECO:0000256" key="4">
    <source>
        <dbReference type="ARBA" id="ARBA00022989"/>
    </source>
</evidence>
<keyword evidence="4 6" id="KW-1133">Transmembrane helix</keyword>
<organism evidence="7 9">
    <name type="scientific">Marilutibacter maris</name>
    <dbReference type="NCBI Taxonomy" id="1605891"/>
    <lineage>
        <taxon>Bacteria</taxon>
        <taxon>Pseudomonadati</taxon>
        <taxon>Pseudomonadota</taxon>
        <taxon>Gammaproteobacteria</taxon>
        <taxon>Lysobacterales</taxon>
        <taxon>Lysobacteraceae</taxon>
        <taxon>Marilutibacter</taxon>
    </lineage>
</organism>
<evidence type="ECO:0000256" key="3">
    <source>
        <dbReference type="ARBA" id="ARBA00022692"/>
    </source>
</evidence>
<dbReference type="EMBL" id="CP029843">
    <property type="protein sequence ID" value="AWV08713.1"/>
    <property type="molecule type" value="Genomic_DNA"/>
</dbReference>
<dbReference type="KEGG" id="lmb:C9I47_3044"/>
<dbReference type="InterPro" id="IPR045214">
    <property type="entry name" value="Surf1/Surf4"/>
</dbReference>
<evidence type="ECO:0000256" key="6">
    <source>
        <dbReference type="RuleBase" id="RU363076"/>
    </source>
</evidence>
<dbReference type="InterPro" id="IPR002994">
    <property type="entry name" value="Surf1/Shy1"/>
</dbReference>